<dbReference type="GO" id="GO:0016646">
    <property type="term" value="F:oxidoreductase activity, acting on the CH-NH group of donors, NAD or NADP as acceptor"/>
    <property type="evidence" value="ECO:0007669"/>
    <property type="project" value="UniProtKB-ARBA"/>
</dbReference>
<dbReference type="SUPFAM" id="SSF50475">
    <property type="entry name" value="FMN-binding split barrel"/>
    <property type="match status" value="1"/>
</dbReference>
<dbReference type="SMART" id="SM00903">
    <property type="entry name" value="Flavin_Reduct"/>
    <property type="match status" value="1"/>
</dbReference>
<comment type="caution">
    <text evidence="2">The sequence shown here is derived from an EMBL/GenBank/DDBJ whole genome shotgun (WGS) entry which is preliminary data.</text>
</comment>
<evidence type="ECO:0000259" key="1">
    <source>
        <dbReference type="SMART" id="SM00903"/>
    </source>
</evidence>
<evidence type="ECO:0000313" key="2">
    <source>
        <dbReference type="EMBL" id="OXT00196.1"/>
    </source>
</evidence>
<dbReference type="EMBL" id="NBYO01000002">
    <property type="protein sequence ID" value="OXT00196.1"/>
    <property type="molecule type" value="Genomic_DNA"/>
</dbReference>
<dbReference type="InterPro" id="IPR012349">
    <property type="entry name" value="Split_barrel_FMN-bd"/>
</dbReference>
<dbReference type="AlphaFoldDB" id="A0A231UY00"/>
<organism evidence="2 3">
    <name type="scientific">Notoacmeibacter marinus</name>
    <dbReference type="NCBI Taxonomy" id="1876515"/>
    <lineage>
        <taxon>Bacteria</taxon>
        <taxon>Pseudomonadati</taxon>
        <taxon>Pseudomonadota</taxon>
        <taxon>Alphaproteobacteria</taxon>
        <taxon>Hyphomicrobiales</taxon>
        <taxon>Notoacmeibacteraceae</taxon>
        <taxon>Notoacmeibacter</taxon>
    </lineage>
</organism>
<evidence type="ECO:0000313" key="3">
    <source>
        <dbReference type="Proteomes" id="UP000215405"/>
    </source>
</evidence>
<dbReference type="InterPro" id="IPR002563">
    <property type="entry name" value="Flavin_Rdtase-like_dom"/>
</dbReference>
<reference evidence="3" key="1">
    <citation type="journal article" date="2017" name="Int. J. Syst. Evol. Microbiol.">
        <title>Notoacmeibacter marinus gen. nov., sp. nov., isolated from the gut of a limpet and proposal of Notoacmeibacteraceae fam. nov. in the order Rhizobiales of the class Alphaproteobacteria.</title>
        <authorList>
            <person name="Huang Z."/>
            <person name="Guo F."/>
            <person name="Lai Q."/>
        </authorList>
    </citation>
    <scope>NUCLEOTIDE SEQUENCE [LARGE SCALE GENOMIC DNA]</scope>
    <source>
        <strain evidence="3">XMTR2A4</strain>
    </source>
</reference>
<dbReference type="Pfam" id="PF01613">
    <property type="entry name" value="Flavin_Reduct"/>
    <property type="match status" value="1"/>
</dbReference>
<name>A0A231UY00_9HYPH</name>
<feature type="domain" description="Flavin reductase like" evidence="1">
    <location>
        <begin position="19"/>
        <end position="171"/>
    </location>
</feature>
<proteinExistence type="predicted"/>
<dbReference type="PANTHER" id="PTHR43812">
    <property type="entry name" value="BLR2425 PROTEIN"/>
    <property type="match status" value="1"/>
</dbReference>
<protein>
    <submittedName>
        <fullName evidence="2">Flavin reductase</fullName>
    </submittedName>
</protein>
<dbReference type="GO" id="GO:0010181">
    <property type="term" value="F:FMN binding"/>
    <property type="evidence" value="ECO:0007669"/>
    <property type="project" value="InterPro"/>
</dbReference>
<sequence length="203" mass="21965">MFYRVEDGHGLPHDPFKALVSPRPIGWISTRDAVGRDNLAPYSFFMAISSEPPIVVFSSVGIKDAARAAGESGAFVVNIASRDLAEAVNLSSAPAPSDVSEFDLTGLTRADSEMVAAPRVAEAVASLECKVIEVRHVTDLDGKATHNHLVTGQVVGVHIAERALREGRFDVTAARLLARLGYMDYLSTDEVFTMDRPQWPITD</sequence>
<dbReference type="RefSeq" id="WP_094077020.1">
    <property type="nucleotide sequence ID" value="NZ_NBYO01000002.1"/>
</dbReference>
<gene>
    <name evidence="2" type="ORF">B7H23_08415</name>
</gene>
<dbReference type="Proteomes" id="UP000215405">
    <property type="component" value="Unassembled WGS sequence"/>
</dbReference>
<dbReference type="PANTHER" id="PTHR43812:SF2">
    <property type="entry name" value="FLAVIN REDUCTASE LIKE DOMAIN-CONTAINING PROTEIN"/>
    <property type="match status" value="1"/>
</dbReference>
<accession>A0A231UY00</accession>
<dbReference type="Gene3D" id="2.30.110.10">
    <property type="entry name" value="Electron Transport, Fmn-binding Protein, Chain A"/>
    <property type="match status" value="1"/>
</dbReference>
<keyword evidence="3" id="KW-1185">Reference proteome</keyword>